<dbReference type="EMBL" id="BPLR01018418">
    <property type="protein sequence ID" value="GIY99386.1"/>
    <property type="molecule type" value="Genomic_DNA"/>
</dbReference>
<organism evidence="1 2">
    <name type="scientific">Caerostris extrusa</name>
    <name type="common">Bark spider</name>
    <name type="synonym">Caerostris bankana</name>
    <dbReference type="NCBI Taxonomy" id="172846"/>
    <lineage>
        <taxon>Eukaryota</taxon>
        <taxon>Metazoa</taxon>
        <taxon>Ecdysozoa</taxon>
        <taxon>Arthropoda</taxon>
        <taxon>Chelicerata</taxon>
        <taxon>Arachnida</taxon>
        <taxon>Araneae</taxon>
        <taxon>Araneomorphae</taxon>
        <taxon>Entelegynae</taxon>
        <taxon>Araneoidea</taxon>
        <taxon>Araneidae</taxon>
        <taxon>Caerostris</taxon>
    </lineage>
</organism>
<evidence type="ECO:0000313" key="1">
    <source>
        <dbReference type="EMBL" id="GIY99386.1"/>
    </source>
</evidence>
<gene>
    <name evidence="1" type="ORF">CEXT_443761</name>
</gene>
<accession>A0AAV4XWE6</accession>
<comment type="caution">
    <text evidence="1">The sequence shown here is derived from an EMBL/GenBank/DDBJ whole genome shotgun (WGS) entry which is preliminary data.</text>
</comment>
<proteinExistence type="predicted"/>
<sequence length="73" mass="7955">MNGVCDPVTALALGMQAPGSAAEMYLRSDSRIATVGPLLTAIKYARKYKDSENVELRPDPYWQMCEPQMGGSC</sequence>
<reference evidence="1 2" key="1">
    <citation type="submission" date="2021-06" db="EMBL/GenBank/DDBJ databases">
        <title>Caerostris extrusa draft genome.</title>
        <authorList>
            <person name="Kono N."/>
            <person name="Arakawa K."/>
        </authorList>
    </citation>
    <scope>NUCLEOTIDE SEQUENCE [LARGE SCALE GENOMIC DNA]</scope>
</reference>
<keyword evidence="2" id="KW-1185">Reference proteome</keyword>
<name>A0AAV4XWE6_CAEEX</name>
<evidence type="ECO:0000313" key="2">
    <source>
        <dbReference type="Proteomes" id="UP001054945"/>
    </source>
</evidence>
<dbReference type="AlphaFoldDB" id="A0AAV4XWE6"/>
<dbReference type="Proteomes" id="UP001054945">
    <property type="component" value="Unassembled WGS sequence"/>
</dbReference>
<protein>
    <submittedName>
        <fullName evidence="1">Uncharacterized protein</fullName>
    </submittedName>
</protein>